<dbReference type="Gene3D" id="1.25.40.10">
    <property type="entry name" value="Tetratricopeptide repeat domain"/>
    <property type="match status" value="1"/>
</dbReference>
<dbReference type="InterPro" id="IPR006597">
    <property type="entry name" value="Sel1-like"/>
</dbReference>
<dbReference type="SUPFAM" id="SSF81901">
    <property type="entry name" value="HCP-like"/>
    <property type="match status" value="1"/>
</dbReference>
<name>A0ABT7QT57_9BACT</name>
<dbReference type="Proteomes" id="UP001169066">
    <property type="component" value="Unassembled WGS sequence"/>
</dbReference>
<evidence type="ECO:0000256" key="2">
    <source>
        <dbReference type="ARBA" id="ARBA00012865"/>
    </source>
</evidence>
<evidence type="ECO:0000256" key="5">
    <source>
        <dbReference type="SAM" id="MobiDB-lite"/>
    </source>
</evidence>
<dbReference type="PANTHER" id="PTHR43628:SF1">
    <property type="entry name" value="CHITIN SYNTHASE REGULATORY FACTOR 2-RELATED"/>
    <property type="match status" value="1"/>
</dbReference>
<dbReference type="EMBL" id="JAQIBC010000006">
    <property type="protein sequence ID" value="MDM5264272.1"/>
    <property type="molecule type" value="Genomic_DNA"/>
</dbReference>
<comment type="catalytic activity">
    <reaction evidence="1">
        <text>a beta-lactam + H2O = a substituted beta-amino acid</text>
        <dbReference type="Rhea" id="RHEA:20401"/>
        <dbReference type="ChEBI" id="CHEBI:15377"/>
        <dbReference type="ChEBI" id="CHEBI:35627"/>
        <dbReference type="ChEBI" id="CHEBI:140347"/>
        <dbReference type="EC" id="3.5.2.6"/>
    </reaction>
</comment>
<protein>
    <recommendedName>
        <fullName evidence="2">beta-lactamase</fullName>
        <ecNumber evidence="2">3.5.2.6</ecNumber>
    </recommendedName>
</protein>
<feature type="compositionally biased region" description="Basic and acidic residues" evidence="5">
    <location>
        <begin position="164"/>
        <end position="176"/>
    </location>
</feature>
<dbReference type="PANTHER" id="PTHR43628">
    <property type="entry name" value="ACTIVATOR OF C KINASE PROTEIN 1-RELATED"/>
    <property type="match status" value="1"/>
</dbReference>
<dbReference type="InterPro" id="IPR052945">
    <property type="entry name" value="Mitotic_Regulator"/>
</dbReference>
<keyword evidence="7" id="KW-1185">Reference proteome</keyword>
<proteinExistence type="predicted"/>
<dbReference type="EC" id="3.5.2.6" evidence="2"/>
<reference evidence="6" key="1">
    <citation type="submission" date="2023-01" db="EMBL/GenBank/DDBJ databases">
        <title>Sulfurovum sp. XTW-4 genome assembly.</title>
        <authorList>
            <person name="Wang J."/>
        </authorList>
    </citation>
    <scope>NUCLEOTIDE SEQUENCE</scope>
    <source>
        <strain evidence="6">XTW-4</strain>
    </source>
</reference>
<comment type="caution">
    <text evidence="6">The sequence shown here is derived from an EMBL/GenBank/DDBJ whole genome shotgun (WGS) entry which is preliminary data.</text>
</comment>
<organism evidence="6 7">
    <name type="scientific">Sulfurovum xiamenensis</name>
    <dbReference type="NCBI Taxonomy" id="3019066"/>
    <lineage>
        <taxon>Bacteria</taxon>
        <taxon>Pseudomonadati</taxon>
        <taxon>Campylobacterota</taxon>
        <taxon>Epsilonproteobacteria</taxon>
        <taxon>Campylobacterales</taxon>
        <taxon>Sulfurovaceae</taxon>
        <taxon>Sulfurovum</taxon>
    </lineage>
</organism>
<evidence type="ECO:0000256" key="4">
    <source>
        <dbReference type="ARBA" id="ARBA00023251"/>
    </source>
</evidence>
<keyword evidence="4" id="KW-0046">Antibiotic resistance</keyword>
<evidence type="ECO:0000256" key="3">
    <source>
        <dbReference type="ARBA" id="ARBA00023157"/>
    </source>
</evidence>
<evidence type="ECO:0000256" key="1">
    <source>
        <dbReference type="ARBA" id="ARBA00001526"/>
    </source>
</evidence>
<sequence>MNQTQKRLSIINHAISITDVETIQLQVLKLALLKTDVKIQEIVTAIQAENYAKAQGLINQYIETPTEDIIQRASQKAQAAMAAEEQAIIDEFDLFITSNRNEKPQEIDINDFLLDEYSEETKVETKKVDHSDFDALLNIDVDHVLTDNIELDVTQTSTNTFFESPKETNHTDKDTFFDSEESEKEETIIKESMPQEEEEESETFIQKDLPSKDEPLKELKPAIHTEEETRSLHYKAIPYIAQKLNSMKKQYPLKDRTYEKFDSVENLLRKISQEGYTEDEIEETLTTIKKLSEESKETEAAQLLLVCAATESKFAQFMLARELFKGILLTKDIAEAFSLMHSLALEDYPEALCDMAQFYEHGIETNQDKKKAEQFYKEAMDFGIKRAQKHYQRLQKENGGFFKR</sequence>
<dbReference type="Pfam" id="PF08238">
    <property type="entry name" value="Sel1"/>
    <property type="match status" value="2"/>
</dbReference>
<evidence type="ECO:0000313" key="6">
    <source>
        <dbReference type="EMBL" id="MDM5264272.1"/>
    </source>
</evidence>
<evidence type="ECO:0000313" key="7">
    <source>
        <dbReference type="Proteomes" id="UP001169066"/>
    </source>
</evidence>
<accession>A0ABT7QT57</accession>
<keyword evidence="3" id="KW-1015">Disulfide bond</keyword>
<dbReference type="SMART" id="SM00671">
    <property type="entry name" value="SEL1"/>
    <property type="match status" value="2"/>
</dbReference>
<dbReference type="RefSeq" id="WP_289402191.1">
    <property type="nucleotide sequence ID" value="NZ_JAQIBC010000006.1"/>
</dbReference>
<dbReference type="InterPro" id="IPR011990">
    <property type="entry name" value="TPR-like_helical_dom_sf"/>
</dbReference>
<feature type="region of interest" description="Disordered" evidence="5">
    <location>
        <begin position="161"/>
        <end position="185"/>
    </location>
</feature>
<gene>
    <name evidence="6" type="ORF">PF327_08705</name>
</gene>